<dbReference type="RefSeq" id="WP_088519589.1">
    <property type="nucleotide sequence ID" value="NZ_FYDG01000002.1"/>
</dbReference>
<organism evidence="2 3">
    <name type="scientific">Rhodoblastus acidophilus</name>
    <name type="common">Rhodopseudomonas acidophila</name>
    <dbReference type="NCBI Taxonomy" id="1074"/>
    <lineage>
        <taxon>Bacteria</taxon>
        <taxon>Pseudomonadati</taxon>
        <taxon>Pseudomonadota</taxon>
        <taxon>Alphaproteobacteria</taxon>
        <taxon>Hyphomicrobiales</taxon>
        <taxon>Rhodoblastaceae</taxon>
        <taxon>Rhodoblastus</taxon>
    </lineage>
</organism>
<sequence length="188" mass="21521">MNASVANLRTLVLNADMQPVSWAPLSIWSWQDALVALLKGRVYPVASYDDVRVHSADKTYEVPSVVALKAYHRRKSIAFTRYHVFLRDEFTCQYCGEKGLAKDLTFDHVTPRSKGGQTTWKNIVTCCQRDNLLKADMTAKQAGLKLRRAPFEPTPYQLDTIARRLPQANSELHKTWNDFLYWDAELEG</sequence>
<reference evidence="3" key="1">
    <citation type="submission" date="2017-06" db="EMBL/GenBank/DDBJ databases">
        <authorList>
            <person name="Varghese N."/>
            <person name="Submissions S."/>
        </authorList>
    </citation>
    <scope>NUCLEOTIDE SEQUENCE [LARGE SCALE GENOMIC DNA]</scope>
    <source>
        <strain evidence="3">DSM 137</strain>
    </source>
</reference>
<dbReference type="GO" id="GO:0004519">
    <property type="term" value="F:endonuclease activity"/>
    <property type="evidence" value="ECO:0007669"/>
    <property type="project" value="UniProtKB-KW"/>
</dbReference>
<dbReference type="InterPro" id="IPR002711">
    <property type="entry name" value="HNH"/>
</dbReference>
<gene>
    <name evidence="2" type="ORF">SAMN06265338_10241</name>
</gene>
<dbReference type="Proteomes" id="UP000198418">
    <property type="component" value="Unassembled WGS sequence"/>
</dbReference>
<dbReference type="Pfam" id="PF01844">
    <property type="entry name" value="HNH"/>
    <property type="match status" value="1"/>
</dbReference>
<dbReference type="OrthoDB" id="9802901at2"/>
<dbReference type="CDD" id="cd00085">
    <property type="entry name" value="HNHc"/>
    <property type="match status" value="1"/>
</dbReference>
<dbReference type="GO" id="GO:0008270">
    <property type="term" value="F:zinc ion binding"/>
    <property type="evidence" value="ECO:0007669"/>
    <property type="project" value="InterPro"/>
</dbReference>
<evidence type="ECO:0000313" key="3">
    <source>
        <dbReference type="Proteomes" id="UP000198418"/>
    </source>
</evidence>
<keyword evidence="3" id="KW-1185">Reference proteome</keyword>
<proteinExistence type="predicted"/>
<dbReference type="AlphaFoldDB" id="A0A212QXI2"/>
<dbReference type="PANTHER" id="PTHR33877">
    <property type="entry name" value="SLL1193 PROTEIN"/>
    <property type="match status" value="1"/>
</dbReference>
<dbReference type="EMBL" id="FYDG01000002">
    <property type="protein sequence ID" value="SNB64458.1"/>
    <property type="molecule type" value="Genomic_DNA"/>
</dbReference>
<keyword evidence="2" id="KW-0540">Nuclease</keyword>
<keyword evidence="2" id="KW-0378">Hydrolase</keyword>
<dbReference type="InterPro" id="IPR052892">
    <property type="entry name" value="NA-targeting_endonuclease"/>
</dbReference>
<evidence type="ECO:0000259" key="1">
    <source>
        <dbReference type="SMART" id="SM00507"/>
    </source>
</evidence>
<evidence type="ECO:0000313" key="2">
    <source>
        <dbReference type="EMBL" id="SNB64458.1"/>
    </source>
</evidence>
<feature type="domain" description="HNH nuclease" evidence="1">
    <location>
        <begin position="79"/>
        <end position="132"/>
    </location>
</feature>
<dbReference type="InterPro" id="IPR003615">
    <property type="entry name" value="HNH_nuc"/>
</dbReference>
<dbReference type="PANTHER" id="PTHR33877:SF2">
    <property type="entry name" value="OS07G0170200 PROTEIN"/>
    <property type="match status" value="1"/>
</dbReference>
<dbReference type="SMART" id="SM00507">
    <property type="entry name" value="HNHc"/>
    <property type="match status" value="1"/>
</dbReference>
<dbReference type="GO" id="GO:0003676">
    <property type="term" value="F:nucleic acid binding"/>
    <property type="evidence" value="ECO:0007669"/>
    <property type="project" value="InterPro"/>
</dbReference>
<protein>
    <submittedName>
        <fullName evidence="2">5-methylcytosine-specific restriction endonuclease McrA</fullName>
    </submittedName>
</protein>
<name>A0A212QXI2_RHOAC</name>
<dbReference type="Gene3D" id="1.10.30.50">
    <property type="match status" value="1"/>
</dbReference>
<accession>A0A212QXI2</accession>
<keyword evidence="2" id="KW-0255">Endonuclease</keyword>